<proteinExistence type="predicted"/>
<dbReference type="AlphaFoldDB" id="A0A5P8E9S4"/>
<dbReference type="EMBL" id="CP033459">
    <property type="protein sequence ID" value="QFQ13620.1"/>
    <property type="molecule type" value="Genomic_DNA"/>
</dbReference>
<evidence type="ECO:0008006" key="4">
    <source>
        <dbReference type="Google" id="ProtNLM"/>
    </source>
</evidence>
<evidence type="ECO:0000256" key="1">
    <source>
        <dbReference type="SAM" id="SignalP"/>
    </source>
</evidence>
<protein>
    <recommendedName>
        <fullName evidence="4">Outer membrane protein beta-barrel domain-containing protein</fullName>
    </recommendedName>
</protein>
<accession>A0A5P8E9S4</accession>
<dbReference type="RefSeq" id="WP_111899122.1">
    <property type="nucleotide sequence ID" value="NZ_CP033459.1"/>
</dbReference>
<evidence type="ECO:0000313" key="2">
    <source>
        <dbReference type="EMBL" id="QFQ13620.1"/>
    </source>
</evidence>
<dbReference type="OrthoDB" id="9764669at2"/>
<organism evidence="2 3">
    <name type="scientific">Pseudoprevotella muciniphila</name>
    <dbReference type="NCBI Taxonomy" id="2133944"/>
    <lineage>
        <taxon>Bacteria</taxon>
        <taxon>Pseudomonadati</taxon>
        <taxon>Bacteroidota</taxon>
        <taxon>Bacteroidia</taxon>
        <taxon>Bacteroidales</taxon>
        <taxon>Prevotellaceae</taxon>
        <taxon>Pseudoprevotella</taxon>
    </lineage>
</organism>
<keyword evidence="1" id="KW-0732">Signal</keyword>
<dbReference type="KEGG" id="alq:C7Y71_011725"/>
<reference evidence="2 3" key="1">
    <citation type="submission" date="2018-11" db="EMBL/GenBank/DDBJ databases">
        <authorList>
            <person name="Na S.W."/>
            <person name="Baik M."/>
        </authorList>
    </citation>
    <scope>NUCLEOTIDE SEQUENCE [LARGE SCALE GENOMIC DNA]</scope>
    <source>
        <strain evidence="2 3">E39</strain>
    </source>
</reference>
<evidence type="ECO:0000313" key="3">
    <source>
        <dbReference type="Proteomes" id="UP000249375"/>
    </source>
</evidence>
<dbReference type="SUPFAM" id="SSF56935">
    <property type="entry name" value="Porins"/>
    <property type="match status" value="1"/>
</dbReference>
<name>A0A5P8E9S4_9BACT</name>
<dbReference type="Proteomes" id="UP000249375">
    <property type="component" value="Chromosome"/>
</dbReference>
<sequence length="694" mass="79617">MNILKSLVLIVSLLMSKSLYAQDSLSSTVDTLEIVEVTTKRIQQRNTGSYLIVTNKIRNKHFNALSMLKEFPSVRYNPINEQIKINGTSGIAFQINGLDKSSEEIKNIPVNAIKGVEIINQVDGLHLVEGVRYVVNIILKEDYHGFDLFARNFLIMSPTGNNGKDIVACEQPSLSMQYRSSRWDVNATAVYGRFDWNYPVLAVKEYDNKIMKSLDYSPSNPNQLTTRNEFAYRIAADYRINNNNIISFNALYNPFKYREKTVNYFKNDNGDDIGILEDIESDTKEHNIKISLGYKTKFFDNWSLGVYSGLNYVFKDNMNCADGTTSVYEQSKKYSFSKLNTQYTGIKKCKLEFGATYISNFYKTSQSLISAKIHSNRYNIYAFGTYNPSDSWCLRVGLAGIGIHSANEKRFNFQPTIKLNFTSPNENLKFDFGYVNTPNYPKLYQLSEATYKTDRVITHQGNPNLKAQTSLHQFSGTIAFHDIALHSEIEYNRNGISNYYYQNSNGNYILSYENARFFSNSTILSYSLDLSSKFNLEAGIGFCHNSVSNNNFHKKSKTRFIGNAVLNYYNEKKAFSVSLEYSKDKQSMCLLQGIKETGQDLCNLTIQKVWLKGRLRGQFIYALPIHWGLSSWQHEQVDAGFYKTKQSLNLKTYDNMFFLRLSYQIHKGKKTRILTDSGIYDDETKQGRNLIGHE</sequence>
<keyword evidence="3" id="KW-1185">Reference proteome</keyword>
<gene>
    <name evidence="2" type="ORF">C7Y71_011725</name>
</gene>
<feature type="signal peptide" evidence="1">
    <location>
        <begin position="1"/>
        <end position="21"/>
    </location>
</feature>
<feature type="chain" id="PRO_5024454962" description="Outer membrane protein beta-barrel domain-containing protein" evidence="1">
    <location>
        <begin position="22"/>
        <end position="694"/>
    </location>
</feature>